<dbReference type="Proteomes" id="UP000199343">
    <property type="component" value="Unassembled WGS sequence"/>
</dbReference>
<proteinExistence type="predicted"/>
<organism evidence="3 4">
    <name type="scientific">Micromonospora peucetia</name>
    <dbReference type="NCBI Taxonomy" id="47871"/>
    <lineage>
        <taxon>Bacteria</taxon>
        <taxon>Bacillati</taxon>
        <taxon>Actinomycetota</taxon>
        <taxon>Actinomycetes</taxon>
        <taxon>Micromonosporales</taxon>
        <taxon>Micromonosporaceae</taxon>
        <taxon>Micromonospora</taxon>
    </lineage>
</organism>
<dbReference type="SUPFAM" id="SSF52540">
    <property type="entry name" value="P-loop containing nucleoside triphosphate hydrolases"/>
    <property type="match status" value="2"/>
</dbReference>
<sequence length="1424" mass="156572">MVLIFYGFGMLAITRISPGSGYRYVMEQVAAGRHDLRAPTSDDPTAYYTDPTARGESPGWWAGDGAAVLGVSGWVTERQMRLLIGEGRHPRVGHQLGQRWRTYAPQTDEYRAAAAQRALDLLPPDATVEQRDKAWYDAMTAPERRAVSGYDVTVSPVNSVSLLWAFGDDDVKRDVMAAHHAGVRAVLAHLQRHGAYARAGAGGVRQLDTAGLAAMVFDHRLSRARDPQLHAHIVISAKVLAHTHDADPQWLALDGKALYRAAIGARIAYERAIEAELGNRRGITFAPRPDSEIREIVGISDASLRHYAKRRTAITEHLQHTPNPQQRTSDRGWRARAQHATLRTRRPHKGAESTHEAVRRWLAEDRKAGLDTNGQVDRLLAGHAHDNTADTAARVLRRARRIAGSAAAVDEAVLRAAAAQLRVPRAHWPRVLDAAVRADERLAVARAVHTLSRERAVFSPDHLELAIGRTLGITPGHSPTDDWRRVQQLATTAVTQHAAGLRVLTPPALLQWGPNLRRASDQHSEYTRHRDLHLTTRSVLAAEHHVIAYARRRGARPAPTHAINAAITESNLRGEKTDVLRFIVGDDRRVTGVIGPAGSGKTHLQRAVVAAAARAGVPVLGLTVGQAAANLLADATRRPGGTALRTENIARWLHARQRPPAGTSARDWQFAPGQWVIIDEASQVSSHDLARLTLQLDRVRGKLILVGDPHQTSAVGPGGLLRYLATLGITRTLADVHRFHQPWEGPASLRLRHGDITVLADYDRHHRLIGGHRADLVDQMLTRWLADTTAGRRSLILVDTNDEASDIAHRARAMLIAAGHVQRGPSVRLGDDNIASVGDIIVTRRNDRRIAAGPDYVTNRDQWRINAVARDGQLHVTNVVTGTTTVLPAAYTARHTHLAYAQTVDTVQGQTVDTARALIDDSTSLERVYVMLTRARTLNEAYVVTDDEPREGTPFAPPTAAVAVLADIMRRTAPERSATETEQQLLADVDALHVWTPIYDDLAARARIPEYLAIVRQLRGPAVADRLARDLALPALITRLTTYAAAGHDPRDVLSRVIRGRELDSAEDLAAVLSWRIDRLMQRATADPAVAERPEQWGTYTDRLPANVTGDIGDALRQVAAICDRRTDALGRLAAHDRPAWTAALGDLPTDDAGRQQWLTRAKVVAAYRDTYQYTGEHPIGPEPHTSDISRWNAWHRARLVLGTATLAGQLTTAPDTELTRLITAQQTADRAAPTYVGDDLRAAYRTLTDAEHQRHDLTHQVATTNTAHQQARTQAQRLQPRWWHHGPARTRRLTVQRDVLTYATTAAHQINHLQQQLVRLDHQIAGSTRRATALDGQHATWKRWYDGALPTRYAGLAAAAEQARRAASRNTALADAVAATTARVTAVHDTRPAPQSTPVPAQLREHAHDAQQRIAAEHETEID</sequence>
<dbReference type="Pfam" id="PF13604">
    <property type="entry name" value="AAA_30"/>
    <property type="match status" value="1"/>
</dbReference>
<name>A0A1C6W525_9ACTN</name>
<gene>
    <name evidence="3" type="ORF">GA0070608_5946</name>
</gene>
<dbReference type="SUPFAM" id="SSF55464">
    <property type="entry name" value="Origin of replication-binding domain, RBD-like"/>
    <property type="match status" value="1"/>
</dbReference>
<dbReference type="STRING" id="47871.GA0070608_5946"/>
<feature type="domain" description="TrwC relaxase" evidence="2">
    <location>
        <begin position="19"/>
        <end position="364"/>
    </location>
</feature>
<dbReference type="Gene3D" id="2.30.30.940">
    <property type="match status" value="1"/>
</dbReference>
<dbReference type="Pfam" id="PF08751">
    <property type="entry name" value="TrwC"/>
    <property type="match status" value="1"/>
</dbReference>
<dbReference type="NCBIfam" id="NF041492">
    <property type="entry name" value="MobF"/>
    <property type="match status" value="1"/>
</dbReference>
<accession>A0A1C6W525</accession>
<dbReference type="EMBL" id="FMIC01000002">
    <property type="protein sequence ID" value="SCL73637.1"/>
    <property type="molecule type" value="Genomic_DNA"/>
</dbReference>
<feature type="region of interest" description="Disordered" evidence="1">
    <location>
        <begin position="1387"/>
        <end position="1424"/>
    </location>
</feature>
<evidence type="ECO:0000256" key="1">
    <source>
        <dbReference type="SAM" id="MobiDB-lite"/>
    </source>
</evidence>
<reference evidence="3 4" key="1">
    <citation type="submission" date="2016-06" db="EMBL/GenBank/DDBJ databases">
        <authorList>
            <person name="Kjaerup R.B."/>
            <person name="Dalgaard T.S."/>
            <person name="Juul-Madsen H.R."/>
        </authorList>
    </citation>
    <scope>NUCLEOTIDE SEQUENCE [LARGE SCALE GENOMIC DNA]</scope>
    <source>
        <strain evidence="3 4">DSM 43363</strain>
    </source>
</reference>
<dbReference type="Gene3D" id="3.40.50.300">
    <property type="entry name" value="P-loop containing nucleotide triphosphate hydrolases"/>
    <property type="match status" value="2"/>
</dbReference>
<evidence type="ECO:0000259" key="2">
    <source>
        <dbReference type="Pfam" id="PF08751"/>
    </source>
</evidence>
<dbReference type="OrthoDB" id="4524286at2"/>
<evidence type="ECO:0000313" key="4">
    <source>
        <dbReference type="Proteomes" id="UP000199343"/>
    </source>
</evidence>
<dbReference type="InterPro" id="IPR027417">
    <property type="entry name" value="P-loop_NTPase"/>
</dbReference>
<feature type="compositionally biased region" description="Basic and acidic residues" evidence="1">
    <location>
        <begin position="1404"/>
        <end position="1424"/>
    </location>
</feature>
<protein>
    <submittedName>
        <fullName evidence="3">Conjugative relaxase domain-containing protein, TrwC/TraI family</fullName>
    </submittedName>
</protein>
<dbReference type="InterPro" id="IPR014862">
    <property type="entry name" value="TrwC"/>
</dbReference>
<evidence type="ECO:0000313" key="3">
    <source>
        <dbReference type="EMBL" id="SCL73637.1"/>
    </source>
</evidence>